<evidence type="ECO:0000313" key="1">
    <source>
        <dbReference type="EMBL" id="SVC27573.1"/>
    </source>
</evidence>
<dbReference type="AlphaFoldDB" id="A0A382KVJ2"/>
<dbReference type="EMBL" id="UINC01082632">
    <property type="protein sequence ID" value="SVC27573.1"/>
    <property type="molecule type" value="Genomic_DNA"/>
</dbReference>
<accession>A0A382KVJ2</accession>
<evidence type="ECO:0008006" key="2">
    <source>
        <dbReference type="Google" id="ProtNLM"/>
    </source>
</evidence>
<organism evidence="1">
    <name type="scientific">marine metagenome</name>
    <dbReference type="NCBI Taxonomy" id="408172"/>
    <lineage>
        <taxon>unclassified sequences</taxon>
        <taxon>metagenomes</taxon>
        <taxon>ecological metagenomes</taxon>
    </lineage>
</organism>
<feature type="non-terminal residue" evidence="1">
    <location>
        <position position="1"/>
    </location>
</feature>
<protein>
    <recommendedName>
        <fullName evidence="2">GWxTD domain-containing protein</fullName>
    </recommendedName>
</protein>
<reference evidence="1" key="1">
    <citation type="submission" date="2018-05" db="EMBL/GenBank/DDBJ databases">
        <authorList>
            <person name="Lanie J.A."/>
            <person name="Ng W.-L."/>
            <person name="Kazmierczak K.M."/>
            <person name="Andrzejewski T.M."/>
            <person name="Davidsen T.M."/>
            <person name="Wayne K.J."/>
            <person name="Tettelin H."/>
            <person name="Glass J.I."/>
            <person name="Rusch D."/>
            <person name="Podicherti R."/>
            <person name="Tsui H.-C.T."/>
            <person name="Winkler M.E."/>
        </authorList>
    </citation>
    <scope>NUCLEOTIDE SEQUENCE</scope>
</reference>
<gene>
    <name evidence="1" type="ORF">METZ01_LOCUS280427</name>
</gene>
<sequence length="300" mass="33648">VAREAFNNPGARAEELAERTPAVYKTDYENGGPLRYAYSLAVFRGAGGSAELEVDYAVPATELSFEDQTASLETSLVIFDNNWKELNKTVEQKRLNLVPNADQTHQVALYRRALTVTPGQHHFAIQITDNHSRRTSVVRQPLQVQTYVPDRLALSDIRLVNRIENNATGMFVRGRRRLIPNPAGVFVVNRPVTLYFEVYNLMKNEVGHTAANIEYTVFPLSGDTPPMLTASGQPLIHRSEGRESALLQKEEGTEETLYRDVAIEMTGVKPGRYALRITVNDLNRTQSVNTSVIFRFVPSE</sequence>
<name>A0A382KVJ2_9ZZZZ</name>
<proteinExistence type="predicted"/>